<evidence type="ECO:0000256" key="1">
    <source>
        <dbReference type="ARBA" id="ARBA00008372"/>
    </source>
</evidence>
<dbReference type="GO" id="GO:1990431">
    <property type="term" value="P:priRNA 3'-end processing"/>
    <property type="evidence" value="ECO:0007669"/>
    <property type="project" value="TreeGrafter"/>
</dbReference>
<dbReference type="Gene3D" id="3.30.420.10">
    <property type="entry name" value="Ribonuclease H-like superfamily/Ribonuclease H"/>
    <property type="match status" value="2"/>
</dbReference>
<protein>
    <submittedName>
        <fullName evidence="2">Uncharacterized protein</fullName>
    </submittedName>
</protein>
<dbReference type="PANTHER" id="PTHR15092">
    <property type="entry name" value="POLY A -SPECIFIC RIBONUCLEASE/TARGET OF EGR1, MEMBER 1"/>
    <property type="match status" value="1"/>
</dbReference>
<gene>
    <name evidence="2" type="ORF">OSB1V03_LOCUS8208</name>
</gene>
<dbReference type="GO" id="GO:0005783">
    <property type="term" value="C:endoplasmic reticulum"/>
    <property type="evidence" value="ECO:0007669"/>
    <property type="project" value="TreeGrafter"/>
</dbReference>
<keyword evidence="3" id="KW-1185">Reference proteome</keyword>
<dbReference type="EMBL" id="CAJPIZ010005044">
    <property type="protein sequence ID" value="CAG2108213.1"/>
    <property type="molecule type" value="Genomic_DNA"/>
</dbReference>
<dbReference type="AlphaFoldDB" id="A0A7R9KRV4"/>
<dbReference type="PANTHER" id="PTHR15092:SF22">
    <property type="entry name" value="POLY(A)-SPECIFIC RIBONUCLEASE PNLDC1"/>
    <property type="match status" value="1"/>
</dbReference>
<comment type="similarity">
    <text evidence="1">Belongs to the CAF1 family.</text>
</comment>
<dbReference type="GO" id="GO:0000175">
    <property type="term" value="F:3'-5'-RNA exonuclease activity"/>
    <property type="evidence" value="ECO:0007669"/>
    <property type="project" value="TreeGrafter"/>
</dbReference>
<evidence type="ECO:0000313" key="3">
    <source>
        <dbReference type="Proteomes" id="UP000759131"/>
    </source>
</evidence>
<dbReference type="InterPro" id="IPR036397">
    <property type="entry name" value="RNaseH_sf"/>
</dbReference>
<reference evidence="2" key="1">
    <citation type="submission" date="2020-11" db="EMBL/GenBank/DDBJ databases">
        <authorList>
            <person name="Tran Van P."/>
        </authorList>
    </citation>
    <scope>NUCLEOTIDE SEQUENCE</scope>
</reference>
<dbReference type="GO" id="GO:0003723">
    <property type="term" value="F:RNA binding"/>
    <property type="evidence" value="ECO:0007669"/>
    <property type="project" value="TreeGrafter"/>
</dbReference>
<dbReference type="InterPro" id="IPR051181">
    <property type="entry name" value="CAF1_poly(A)_ribonucleases"/>
</dbReference>
<proteinExistence type="inferred from homology"/>
<dbReference type="GO" id="GO:0000289">
    <property type="term" value="P:nuclear-transcribed mRNA poly(A) tail shortening"/>
    <property type="evidence" value="ECO:0007669"/>
    <property type="project" value="TreeGrafter"/>
</dbReference>
<dbReference type="Proteomes" id="UP000759131">
    <property type="component" value="Unassembled WGS sequence"/>
</dbReference>
<name>A0A7R9KRV4_9ACAR</name>
<dbReference type="GO" id="GO:1990432">
    <property type="term" value="P:siRNA 3'-end processing"/>
    <property type="evidence" value="ECO:0007669"/>
    <property type="project" value="TreeGrafter"/>
</dbReference>
<accession>A0A7R9KRV4</accession>
<dbReference type="InterPro" id="IPR006941">
    <property type="entry name" value="RNase_CAF1"/>
</dbReference>
<dbReference type="EMBL" id="OC859619">
    <property type="protein sequence ID" value="CAD7627783.1"/>
    <property type="molecule type" value="Genomic_DNA"/>
</dbReference>
<dbReference type="OrthoDB" id="414075at2759"/>
<dbReference type="GO" id="GO:0005634">
    <property type="term" value="C:nucleus"/>
    <property type="evidence" value="ECO:0007669"/>
    <property type="project" value="TreeGrafter"/>
</dbReference>
<evidence type="ECO:0000313" key="2">
    <source>
        <dbReference type="EMBL" id="CAD7627783.1"/>
    </source>
</evidence>
<dbReference type="Pfam" id="PF04857">
    <property type="entry name" value="CAF1"/>
    <property type="match status" value="1"/>
</dbReference>
<dbReference type="SUPFAM" id="SSF53098">
    <property type="entry name" value="Ribonuclease H-like"/>
    <property type="match status" value="1"/>
</dbReference>
<sequence>MIANMSEITNENFEQMFPIIRDHIKHSSFIALDTEMTGLVYNKTCTPSLFDTLDKRYDKQRQSATNFIVCQMGLSLYSKNQNSNSYHTKTYTFYLCPRSLQYRKPTFAMDLSAIEFLAYNHFEFDKFAKNGINYLNEIEEQNLRDNFDDYMDIDFIECPFNYENSSHQLSEWLSNRLVDKNSGNQCVLKCRPTVNPLLNYAFLREFRKNFTTVWVEEINDRFVAKPIDANQRTQLLKAEHLEKERVIDRMVGFSRVFQCLVDARRPIVGHNMIMDLLLIYHHFYQPLPNKLKAFKTSLHSLFPYLFDTKCVIFNEKKNLSELSHIFKNSSLGDIYTKLLDDEIVNSYTNLPKIEQLDDQNHKAIEKVTSILMAKKDSSLVVDGIPNHSWFELLKTIEIHCNKINMIRANVHYMCISGADPSGSKSQWLFAKKRNKDSKFLISNLTSKLSEKGTADINVIDDHSVLIATNSHGM</sequence>
<dbReference type="InterPro" id="IPR012337">
    <property type="entry name" value="RNaseH-like_sf"/>
</dbReference>
<organism evidence="2">
    <name type="scientific">Medioppia subpectinata</name>
    <dbReference type="NCBI Taxonomy" id="1979941"/>
    <lineage>
        <taxon>Eukaryota</taxon>
        <taxon>Metazoa</taxon>
        <taxon>Ecdysozoa</taxon>
        <taxon>Arthropoda</taxon>
        <taxon>Chelicerata</taxon>
        <taxon>Arachnida</taxon>
        <taxon>Acari</taxon>
        <taxon>Acariformes</taxon>
        <taxon>Sarcoptiformes</taxon>
        <taxon>Oribatida</taxon>
        <taxon>Brachypylina</taxon>
        <taxon>Oppioidea</taxon>
        <taxon>Oppiidae</taxon>
        <taxon>Medioppia</taxon>
    </lineage>
</organism>